<dbReference type="InterPro" id="IPR019921">
    <property type="entry name" value="Lucif-like_OxRdtase_Rv2161c"/>
</dbReference>
<evidence type="ECO:0000313" key="4">
    <source>
        <dbReference type="Proteomes" id="UP000245507"/>
    </source>
</evidence>
<dbReference type="Proteomes" id="UP000245507">
    <property type="component" value="Unassembled WGS sequence"/>
</dbReference>
<dbReference type="OrthoDB" id="9781803at2"/>
<keyword evidence="1" id="KW-0560">Oxidoreductase</keyword>
<keyword evidence="4" id="KW-1185">Reference proteome</keyword>
<dbReference type="PANTHER" id="PTHR43244:SF1">
    <property type="entry name" value="5,10-METHYLENETETRAHYDROMETHANOPTERIN REDUCTASE"/>
    <property type="match status" value="1"/>
</dbReference>
<protein>
    <submittedName>
        <fullName evidence="3">LLM class F420-dependent oxidoreductase</fullName>
    </submittedName>
</protein>
<dbReference type="AlphaFoldDB" id="A0A316TMQ3"/>
<comment type="caution">
    <text evidence="3">The sequence shown here is derived from an EMBL/GenBank/DDBJ whole genome shotgun (WGS) entry which is preliminary data.</text>
</comment>
<sequence length="290" mass="31705">MVAAYQPVDQLVPLARAAEQAGFRAFSLADHVVDLEEITTPYPYTPDGRRRWKPDVDWPDPWVTVGALAQVTTRLQFFTSIYVAAMRNPYVVAKAVGTAAALSGGRVALGVGVGWSRDEFDLLEQDFGTRGRRTDEALTLMKELWSPGWTEFDGEFYSCQRLVMKPDPPAPIPVWVGGISDVAYRRAARHDGWVSDMCTVDEAAEVATRLAALRADAGRDPEAPYDVVVALTDALTVDDFARAAAGGVTLVMTMPWLYYFGPGASLEQKLEGIARFREDVMVPLGTPSSA</sequence>
<dbReference type="Pfam" id="PF00296">
    <property type="entry name" value="Bac_luciferase"/>
    <property type="match status" value="1"/>
</dbReference>
<dbReference type="SUPFAM" id="SSF51679">
    <property type="entry name" value="Bacterial luciferase-like"/>
    <property type="match status" value="1"/>
</dbReference>
<reference evidence="3 4" key="1">
    <citation type="submission" date="2018-05" db="EMBL/GenBank/DDBJ databases">
        <title>Nocardioides silvaticus genome.</title>
        <authorList>
            <person name="Li C."/>
            <person name="Wang G."/>
        </authorList>
    </citation>
    <scope>NUCLEOTIDE SEQUENCE [LARGE SCALE GENOMIC DNA]</scope>
    <source>
        <strain evidence="3 4">CCTCC AB 2018079</strain>
    </source>
</reference>
<evidence type="ECO:0000256" key="1">
    <source>
        <dbReference type="ARBA" id="ARBA00023002"/>
    </source>
</evidence>
<feature type="domain" description="Luciferase-like" evidence="2">
    <location>
        <begin position="5"/>
        <end position="232"/>
    </location>
</feature>
<dbReference type="InterPro" id="IPR036661">
    <property type="entry name" value="Luciferase-like_sf"/>
</dbReference>
<dbReference type="GO" id="GO:0016705">
    <property type="term" value="F:oxidoreductase activity, acting on paired donors, with incorporation or reduction of molecular oxygen"/>
    <property type="evidence" value="ECO:0007669"/>
    <property type="project" value="InterPro"/>
</dbReference>
<proteinExistence type="predicted"/>
<name>A0A316TMQ3_9ACTN</name>
<evidence type="ECO:0000259" key="2">
    <source>
        <dbReference type="Pfam" id="PF00296"/>
    </source>
</evidence>
<evidence type="ECO:0000313" key="3">
    <source>
        <dbReference type="EMBL" id="PWN04941.1"/>
    </source>
</evidence>
<dbReference type="InterPro" id="IPR050564">
    <property type="entry name" value="F420-G6PD/mer"/>
</dbReference>
<dbReference type="InterPro" id="IPR011251">
    <property type="entry name" value="Luciferase-like_dom"/>
</dbReference>
<organism evidence="3 4">
    <name type="scientific">Nocardioides silvaticus</name>
    <dbReference type="NCBI Taxonomy" id="2201891"/>
    <lineage>
        <taxon>Bacteria</taxon>
        <taxon>Bacillati</taxon>
        <taxon>Actinomycetota</taxon>
        <taxon>Actinomycetes</taxon>
        <taxon>Propionibacteriales</taxon>
        <taxon>Nocardioidaceae</taxon>
        <taxon>Nocardioides</taxon>
    </lineage>
</organism>
<gene>
    <name evidence="3" type="ORF">DJ010_00540</name>
</gene>
<dbReference type="Gene3D" id="3.20.20.30">
    <property type="entry name" value="Luciferase-like domain"/>
    <property type="match status" value="1"/>
</dbReference>
<accession>A0A316TMQ3</accession>
<dbReference type="PANTHER" id="PTHR43244">
    <property type="match status" value="1"/>
</dbReference>
<dbReference type="EMBL" id="QGDD01000001">
    <property type="protein sequence ID" value="PWN04941.1"/>
    <property type="molecule type" value="Genomic_DNA"/>
</dbReference>
<dbReference type="NCBIfam" id="TIGR03619">
    <property type="entry name" value="F420_Rv2161c"/>
    <property type="match status" value="1"/>
</dbReference>